<evidence type="ECO:0000256" key="6">
    <source>
        <dbReference type="HAMAP-Rule" id="MF_00227"/>
    </source>
</evidence>
<dbReference type="PANTHER" id="PTHR33992">
    <property type="entry name" value="RIBONUCLEASE P PROTEIN COMPONENT"/>
    <property type="match status" value="1"/>
</dbReference>
<evidence type="ECO:0000256" key="3">
    <source>
        <dbReference type="ARBA" id="ARBA00022759"/>
    </source>
</evidence>
<dbReference type="SUPFAM" id="SSF54211">
    <property type="entry name" value="Ribosomal protein S5 domain 2-like"/>
    <property type="match status" value="1"/>
</dbReference>
<keyword evidence="4 6" id="KW-0378">Hydrolase</keyword>
<gene>
    <name evidence="6 8" type="primary">rnpA</name>
    <name evidence="8" type="ORF">GCM10023258_03970</name>
</gene>
<evidence type="ECO:0000256" key="7">
    <source>
        <dbReference type="NCBIfam" id="TIGR00188"/>
    </source>
</evidence>
<evidence type="ECO:0000256" key="5">
    <source>
        <dbReference type="ARBA" id="ARBA00022884"/>
    </source>
</evidence>
<accession>A0ABP9J1F9</accession>
<comment type="caution">
    <text evidence="8">The sequence shown here is derived from an EMBL/GenBank/DDBJ whole genome shotgun (WGS) entry which is preliminary data.</text>
</comment>
<dbReference type="Gene3D" id="3.30.230.10">
    <property type="match status" value="1"/>
</dbReference>
<name>A0ABP9J1F9_9MICO</name>
<dbReference type="PANTHER" id="PTHR33992:SF1">
    <property type="entry name" value="RIBONUCLEASE P PROTEIN COMPONENT"/>
    <property type="match status" value="1"/>
</dbReference>
<protein>
    <recommendedName>
        <fullName evidence="6 7">Ribonuclease P protein component</fullName>
        <shortName evidence="6">RNase P protein</shortName>
        <shortName evidence="6">RNaseP protein</shortName>
        <ecNumber evidence="6 7">3.1.26.5</ecNumber>
    </recommendedName>
    <alternativeName>
        <fullName evidence="6">Protein C5</fullName>
    </alternativeName>
</protein>
<dbReference type="InterPro" id="IPR014721">
    <property type="entry name" value="Ribsml_uS5_D2-typ_fold_subgr"/>
</dbReference>
<keyword evidence="3 6" id="KW-0255">Endonuclease</keyword>
<evidence type="ECO:0000256" key="2">
    <source>
        <dbReference type="ARBA" id="ARBA00022722"/>
    </source>
</evidence>
<dbReference type="Pfam" id="PF00825">
    <property type="entry name" value="Ribonuclease_P"/>
    <property type="match status" value="1"/>
</dbReference>
<keyword evidence="9" id="KW-1185">Reference proteome</keyword>
<comment type="catalytic activity">
    <reaction evidence="6">
        <text>Endonucleolytic cleavage of RNA, removing 5'-extranucleotides from tRNA precursor.</text>
        <dbReference type="EC" id="3.1.26.5"/>
    </reaction>
</comment>
<organism evidence="8 9">
    <name type="scientific">Terrabacter aeriphilus</name>
    <dbReference type="NCBI Taxonomy" id="515662"/>
    <lineage>
        <taxon>Bacteria</taxon>
        <taxon>Bacillati</taxon>
        <taxon>Actinomycetota</taxon>
        <taxon>Actinomycetes</taxon>
        <taxon>Micrococcales</taxon>
        <taxon>Intrasporangiaceae</taxon>
        <taxon>Terrabacter</taxon>
    </lineage>
</organism>
<evidence type="ECO:0000313" key="9">
    <source>
        <dbReference type="Proteomes" id="UP001500427"/>
    </source>
</evidence>
<keyword evidence="5 6" id="KW-0694">RNA-binding</keyword>
<evidence type="ECO:0000313" key="8">
    <source>
        <dbReference type="EMBL" id="GAA5017611.1"/>
    </source>
</evidence>
<dbReference type="EC" id="3.1.26.5" evidence="6 7"/>
<proteinExistence type="inferred from homology"/>
<keyword evidence="2 6" id="KW-0540">Nuclease</keyword>
<evidence type="ECO:0000256" key="1">
    <source>
        <dbReference type="ARBA" id="ARBA00022694"/>
    </source>
</evidence>
<dbReference type="RefSeq" id="WP_345505745.1">
    <property type="nucleotide sequence ID" value="NZ_BAABIW010000004.1"/>
</dbReference>
<dbReference type="EMBL" id="BAABIW010000004">
    <property type="protein sequence ID" value="GAA5017611.1"/>
    <property type="molecule type" value="Genomic_DNA"/>
</dbReference>
<dbReference type="InterPro" id="IPR020568">
    <property type="entry name" value="Ribosomal_Su5_D2-typ_SF"/>
</dbReference>
<dbReference type="Proteomes" id="UP001500427">
    <property type="component" value="Unassembled WGS sequence"/>
</dbReference>
<keyword evidence="1 6" id="KW-0819">tRNA processing</keyword>
<reference evidence="9" key="1">
    <citation type="journal article" date="2019" name="Int. J. Syst. Evol. Microbiol.">
        <title>The Global Catalogue of Microorganisms (GCM) 10K type strain sequencing project: providing services to taxonomists for standard genome sequencing and annotation.</title>
        <authorList>
            <consortium name="The Broad Institute Genomics Platform"/>
            <consortium name="The Broad Institute Genome Sequencing Center for Infectious Disease"/>
            <person name="Wu L."/>
            <person name="Ma J."/>
        </authorList>
    </citation>
    <scope>NUCLEOTIDE SEQUENCE [LARGE SCALE GENOMIC DNA]</scope>
    <source>
        <strain evidence="9">JCM 17687</strain>
    </source>
</reference>
<comment type="subunit">
    <text evidence="6">Consists of a catalytic RNA component (M1 or rnpB) and a protein subunit.</text>
</comment>
<evidence type="ECO:0000256" key="4">
    <source>
        <dbReference type="ARBA" id="ARBA00022801"/>
    </source>
</evidence>
<dbReference type="InterPro" id="IPR000100">
    <property type="entry name" value="RNase_P"/>
</dbReference>
<dbReference type="NCBIfam" id="TIGR00188">
    <property type="entry name" value="rnpA"/>
    <property type="match status" value="1"/>
</dbReference>
<dbReference type="HAMAP" id="MF_00227">
    <property type="entry name" value="RNase_P"/>
    <property type="match status" value="1"/>
</dbReference>
<sequence length="119" mass="12895">MLPARHRLRERADFTSVVRGPGASRAGGRLIVVHANRTDARADLPPRVGFVVSKAVGNAVVRNRTKRRLRASMSARLAQLPEGLDLVVRANPAAAEAGWEQLDGAVGRQLDTVCRGRRP</sequence>
<comment type="function">
    <text evidence="6">RNaseP catalyzes the removal of the 5'-leader sequence from pre-tRNA to produce the mature 5'-terminus. It can also cleave other RNA substrates such as 4.5S RNA. The protein component plays an auxiliary but essential role in vivo by binding to the 5'-leader sequence and broadening the substrate specificity of the ribozyme.</text>
</comment>
<comment type="similarity">
    <text evidence="6">Belongs to the RnpA family.</text>
</comment>